<dbReference type="InterPro" id="IPR019734">
    <property type="entry name" value="TPR_rpt"/>
</dbReference>
<dbReference type="EC" id="2.7.13.3" evidence="2"/>
<evidence type="ECO:0000256" key="2">
    <source>
        <dbReference type="ARBA" id="ARBA00012438"/>
    </source>
</evidence>
<reference evidence="11" key="1">
    <citation type="journal article" date="2019" name="Int. J. Syst. Evol. Microbiol.">
        <title>The Global Catalogue of Microorganisms (GCM) 10K type strain sequencing project: providing services to taxonomists for standard genome sequencing and annotation.</title>
        <authorList>
            <consortium name="The Broad Institute Genomics Platform"/>
            <consortium name="The Broad Institute Genome Sequencing Center for Infectious Disease"/>
            <person name="Wu L."/>
            <person name="Ma J."/>
        </authorList>
    </citation>
    <scope>NUCLEOTIDE SEQUENCE [LARGE SCALE GENOMIC DNA]</scope>
    <source>
        <strain evidence="11">CGMCC 1.15342</strain>
    </source>
</reference>
<protein>
    <recommendedName>
        <fullName evidence="2">histidine kinase</fullName>
        <ecNumber evidence="2">2.7.13.3</ecNumber>
    </recommendedName>
</protein>
<dbReference type="SUPFAM" id="SSF47384">
    <property type="entry name" value="Homodimeric domain of signal transducing histidine kinase"/>
    <property type="match status" value="1"/>
</dbReference>
<dbReference type="CDD" id="cd00082">
    <property type="entry name" value="HisKA"/>
    <property type="match status" value="1"/>
</dbReference>
<dbReference type="InterPro" id="IPR005467">
    <property type="entry name" value="His_kinase_dom"/>
</dbReference>
<keyword evidence="8" id="KW-0472">Membrane</keyword>
<evidence type="ECO:0000256" key="4">
    <source>
        <dbReference type="ARBA" id="ARBA00022679"/>
    </source>
</evidence>
<evidence type="ECO:0000256" key="1">
    <source>
        <dbReference type="ARBA" id="ARBA00000085"/>
    </source>
</evidence>
<sequence length="613" mass="69292">MWMAVCLLSAQVVSAQVDEAAGLKRSLGRIADSEALVDALNRLAMISYETSADTTFYYTVRARRLADSLDYDKGKADALNNLGVVYDIKGNQQLALKYYNDANLAYTRLDDSVNQVQTAMNIGGVYKQLGKDQRSLEYFRSALKLGYQLSNDSILSLVIYNYLLWFPTQIPLEEKRQYIREATAIASRYNDARVLIALDHLIAKELIEQGDRKGGIALWDSVINRAIRKQLYYVSMDMLVEIADYFVPDDADRAAAYYRRGLEIAKNHEYLFYRRLFARKLFDLHTSRNEQQEAASYGQLLIALFDEQEQLDNSAGIDYLDYAIKEQQFERLAERARYQTFFLVLAVVGCVLAIGISVVIRRTLKISRRLNAQIVEQNQQMLITLNALEQSQAENGRMMRIVAHDLRNPIGAIGSAASLMLEADNLPINEQKMLKLVHKSAADALDLVNDLLHTHERPDDLPKDTVDLDRLLHYCVDQMAVKAAAKNQLITLHSHPSLIVANREKLWRVFNNLIGNAIKFSSPGERIVVSLEVNPNHVLISVRDQGIGIPEHLRTKVFDMFTDARRQGTEGEQPFGLGLAISKQIVEAHGGRIWFEGNADGTPGTTFFVELPR</sequence>
<dbReference type="Gene3D" id="3.30.565.10">
    <property type="entry name" value="Histidine kinase-like ATPase, C-terminal domain"/>
    <property type="match status" value="1"/>
</dbReference>
<dbReference type="PANTHER" id="PTHR43711:SF1">
    <property type="entry name" value="HISTIDINE KINASE 1"/>
    <property type="match status" value="1"/>
</dbReference>
<dbReference type="SMART" id="SM00387">
    <property type="entry name" value="HATPase_c"/>
    <property type="match status" value="1"/>
</dbReference>
<evidence type="ECO:0000256" key="5">
    <source>
        <dbReference type="ARBA" id="ARBA00022777"/>
    </source>
</evidence>
<evidence type="ECO:0000256" key="3">
    <source>
        <dbReference type="ARBA" id="ARBA00022553"/>
    </source>
</evidence>
<feature type="transmembrane region" description="Helical" evidence="8">
    <location>
        <begin position="341"/>
        <end position="360"/>
    </location>
</feature>
<dbReference type="InterPro" id="IPR036890">
    <property type="entry name" value="HATPase_C_sf"/>
</dbReference>
<dbReference type="InterPro" id="IPR036097">
    <property type="entry name" value="HisK_dim/P_sf"/>
</dbReference>
<dbReference type="Gene3D" id="1.10.287.130">
    <property type="match status" value="1"/>
</dbReference>
<keyword evidence="3" id="KW-0597">Phosphoprotein</keyword>
<dbReference type="PROSITE" id="PS50109">
    <property type="entry name" value="HIS_KIN"/>
    <property type="match status" value="1"/>
</dbReference>
<dbReference type="Pfam" id="PF02518">
    <property type="entry name" value="HATPase_c"/>
    <property type="match status" value="1"/>
</dbReference>
<keyword evidence="5" id="KW-0418">Kinase</keyword>
<dbReference type="InterPro" id="IPR050736">
    <property type="entry name" value="Sensor_HK_Regulatory"/>
</dbReference>
<dbReference type="Pfam" id="PF00512">
    <property type="entry name" value="HisKA"/>
    <property type="match status" value="1"/>
</dbReference>
<evidence type="ECO:0000256" key="7">
    <source>
        <dbReference type="PROSITE-ProRule" id="PRU00339"/>
    </source>
</evidence>
<organism evidence="10 11">
    <name type="scientific">Parapedobacter defluvii</name>
    <dbReference type="NCBI Taxonomy" id="2045106"/>
    <lineage>
        <taxon>Bacteria</taxon>
        <taxon>Pseudomonadati</taxon>
        <taxon>Bacteroidota</taxon>
        <taxon>Sphingobacteriia</taxon>
        <taxon>Sphingobacteriales</taxon>
        <taxon>Sphingobacteriaceae</taxon>
        <taxon>Parapedobacter</taxon>
    </lineage>
</organism>
<dbReference type="SMART" id="SM00028">
    <property type="entry name" value="TPR"/>
    <property type="match status" value="2"/>
</dbReference>
<feature type="repeat" description="TPR" evidence="7">
    <location>
        <begin position="116"/>
        <end position="149"/>
    </location>
</feature>
<dbReference type="SMART" id="SM00388">
    <property type="entry name" value="HisKA"/>
    <property type="match status" value="1"/>
</dbReference>
<dbReference type="PRINTS" id="PR00344">
    <property type="entry name" value="BCTRLSENSOR"/>
</dbReference>
<dbReference type="EMBL" id="BMIK01000001">
    <property type="protein sequence ID" value="GGC14835.1"/>
    <property type="molecule type" value="Genomic_DNA"/>
</dbReference>
<keyword evidence="6" id="KW-0902">Two-component regulatory system</keyword>
<dbReference type="InterPro" id="IPR003594">
    <property type="entry name" value="HATPase_dom"/>
</dbReference>
<proteinExistence type="predicted"/>
<dbReference type="PANTHER" id="PTHR43711">
    <property type="entry name" value="TWO-COMPONENT HISTIDINE KINASE"/>
    <property type="match status" value="1"/>
</dbReference>
<dbReference type="SUPFAM" id="SSF48452">
    <property type="entry name" value="TPR-like"/>
    <property type="match status" value="1"/>
</dbReference>
<keyword evidence="11" id="KW-1185">Reference proteome</keyword>
<keyword evidence="8" id="KW-1133">Transmembrane helix</keyword>
<dbReference type="PROSITE" id="PS50005">
    <property type="entry name" value="TPR"/>
    <property type="match status" value="1"/>
</dbReference>
<keyword evidence="7" id="KW-0802">TPR repeat</keyword>
<evidence type="ECO:0000256" key="8">
    <source>
        <dbReference type="SAM" id="Phobius"/>
    </source>
</evidence>
<gene>
    <name evidence="10" type="ORF">GCM10011386_03240</name>
</gene>
<feature type="domain" description="Histidine kinase" evidence="9">
    <location>
        <begin position="401"/>
        <end position="613"/>
    </location>
</feature>
<dbReference type="InterPro" id="IPR004358">
    <property type="entry name" value="Sig_transdc_His_kin-like_C"/>
</dbReference>
<comment type="caution">
    <text evidence="10">The sequence shown here is derived from an EMBL/GenBank/DDBJ whole genome shotgun (WGS) entry which is preliminary data.</text>
</comment>
<dbReference type="Gene3D" id="1.25.40.10">
    <property type="entry name" value="Tetratricopeptide repeat domain"/>
    <property type="match status" value="1"/>
</dbReference>
<dbReference type="CDD" id="cd00075">
    <property type="entry name" value="HATPase"/>
    <property type="match status" value="1"/>
</dbReference>
<evidence type="ECO:0000313" key="10">
    <source>
        <dbReference type="EMBL" id="GGC14835.1"/>
    </source>
</evidence>
<name>A0ABQ1KZY2_9SPHI</name>
<accession>A0ABQ1KZY2</accession>
<dbReference type="SUPFAM" id="SSF55874">
    <property type="entry name" value="ATPase domain of HSP90 chaperone/DNA topoisomerase II/histidine kinase"/>
    <property type="match status" value="1"/>
</dbReference>
<evidence type="ECO:0000259" key="9">
    <source>
        <dbReference type="PROSITE" id="PS50109"/>
    </source>
</evidence>
<dbReference type="InterPro" id="IPR011990">
    <property type="entry name" value="TPR-like_helical_dom_sf"/>
</dbReference>
<evidence type="ECO:0000313" key="11">
    <source>
        <dbReference type="Proteomes" id="UP000597338"/>
    </source>
</evidence>
<comment type="catalytic activity">
    <reaction evidence="1">
        <text>ATP + protein L-histidine = ADP + protein N-phospho-L-histidine.</text>
        <dbReference type="EC" id="2.7.13.3"/>
    </reaction>
</comment>
<dbReference type="InterPro" id="IPR003661">
    <property type="entry name" value="HisK_dim/P_dom"/>
</dbReference>
<dbReference type="Proteomes" id="UP000597338">
    <property type="component" value="Unassembled WGS sequence"/>
</dbReference>
<keyword evidence="8" id="KW-0812">Transmembrane</keyword>
<dbReference type="Pfam" id="PF13424">
    <property type="entry name" value="TPR_12"/>
    <property type="match status" value="1"/>
</dbReference>
<keyword evidence="4" id="KW-0808">Transferase</keyword>
<evidence type="ECO:0000256" key="6">
    <source>
        <dbReference type="ARBA" id="ARBA00023012"/>
    </source>
</evidence>